<evidence type="ECO:0000256" key="2">
    <source>
        <dbReference type="SAM" id="MobiDB-lite"/>
    </source>
</evidence>
<feature type="coiled-coil region" evidence="1">
    <location>
        <begin position="1282"/>
        <end position="1309"/>
    </location>
</feature>
<gene>
    <name evidence="3" type="ORF">CYCCA115_LOCUS11582</name>
</gene>
<feature type="compositionally biased region" description="Basic and acidic residues" evidence="2">
    <location>
        <begin position="797"/>
        <end position="810"/>
    </location>
</feature>
<reference evidence="3" key="1">
    <citation type="submission" date="2023-08" db="EMBL/GenBank/DDBJ databases">
        <authorList>
            <person name="Audoor S."/>
            <person name="Bilcke G."/>
        </authorList>
    </citation>
    <scope>NUCLEOTIDE SEQUENCE</scope>
</reference>
<evidence type="ECO:0000313" key="3">
    <source>
        <dbReference type="EMBL" id="CAJ1948369.1"/>
    </source>
</evidence>
<feature type="compositionally biased region" description="Basic and acidic residues" evidence="2">
    <location>
        <begin position="1112"/>
        <end position="1137"/>
    </location>
</feature>
<organism evidence="3 4">
    <name type="scientific">Cylindrotheca closterium</name>
    <dbReference type="NCBI Taxonomy" id="2856"/>
    <lineage>
        <taxon>Eukaryota</taxon>
        <taxon>Sar</taxon>
        <taxon>Stramenopiles</taxon>
        <taxon>Ochrophyta</taxon>
        <taxon>Bacillariophyta</taxon>
        <taxon>Bacillariophyceae</taxon>
        <taxon>Bacillariophycidae</taxon>
        <taxon>Bacillariales</taxon>
        <taxon>Bacillariaceae</taxon>
        <taxon>Cylindrotheca</taxon>
    </lineage>
</organism>
<dbReference type="Proteomes" id="UP001295423">
    <property type="component" value="Unassembled WGS sequence"/>
</dbReference>
<accession>A0AAD2FPH4</accession>
<feature type="coiled-coil region" evidence="1">
    <location>
        <begin position="1403"/>
        <end position="1430"/>
    </location>
</feature>
<feature type="compositionally biased region" description="Acidic residues" evidence="2">
    <location>
        <begin position="855"/>
        <end position="878"/>
    </location>
</feature>
<proteinExistence type="predicted"/>
<protein>
    <submittedName>
        <fullName evidence="3">Uncharacterized protein</fullName>
    </submittedName>
</protein>
<dbReference type="EMBL" id="CAKOGP040001747">
    <property type="protein sequence ID" value="CAJ1948369.1"/>
    <property type="molecule type" value="Genomic_DNA"/>
</dbReference>
<feature type="region of interest" description="Disordered" evidence="2">
    <location>
        <begin position="546"/>
        <end position="569"/>
    </location>
</feature>
<feature type="region of interest" description="Disordered" evidence="2">
    <location>
        <begin position="1105"/>
        <end position="1137"/>
    </location>
</feature>
<feature type="compositionally biased region" description="Polar residues" evidence="2">
    <location>
        <begin position="816"/>
        <end position="825"/>
    </location>
</feature>
<feature type="coiled-coil region" evidence="1">
    <location>
        <begin position="1070"/>
        <end position="1104"/>
    </location>
</feature>
<evidence type="ECO:0000256" key="1">
    <source>
        <dbReference type="SAM" id="Coils"/>
    </source>
</evidence>
<feature type="region of interest" description="Disordered" evidence="2">
    <location>
        <begin position="781"/>
        <end position="878"/>
    </location>
</feature>
<keyword evidence="1" id="KW-0175">Coiled coil</keyword>
<keyword evidence="4" id="KW-1185">Reference proteome</keyword>
<sequence length="1452" mass="160994">MSATISIKLSNASTERSKNLRLAKATLASKTVYAALYESPSVQTSKVTEFPAEIQAQLDTSELELQLVLQNVTTSEQLAVLNLDEMKSTSMQQLLEGAVAAAGSETLKLSLQCAKADPSVPKLATILGSGGSTSVSAAPAPAPAPRRTIEQLVAAGSSSRSIRGSKKLKVINKHTGSSKNVRVIPAFASSSSAYDWMHKHDGIRMAKVLEFPTAQQETLDQMTQEIEVTMSGSNGSNQCVYSAKQLRQQTLEQILSRYPSSDETVMSIQVVDAKEEEPTPAPVVPPPKALRARKSDTIGGSMRLKVTNSHTNKSKNVRIMKAAASSASTYDWLHNHEGLQIAKILEFPEEQQTGLDQKSHELQVTVSTTGSENVVSGKQLCSKTLWEIVKGLPDYDSALVAMSIQVVDIKEEESTPIPIVPPTTLRAMKSDTVGGSMRLKVTNSHTNNSKNVRIMKAAASSASTYDWLYSHEGLVTANILEFPEEQQSGLDQNTYELQITVSTKGEEKVVSAKELRSKSLMEIVEGLPDYNTTLIAMSIEVVETKEEAPELGNSTSAPAGTMAAKRQSSSANLGGSLRLKVSNSHTGMSKNVRIMPSTFSATTSGYDWLHGHDGLKIAKVFEFPEHQEAINQKTQEIQANMHADGIDEKVYSAEDLHFKTMPQILDPIFEQLSDPNALIAMSIEVVDVKANEEEDEDGNKQVQEKELSEEAKEAARLKKKEEEAAFWAAEEAKMLAQAEERKKQKEAKLQAALQAENAVRDAAKKQAAEKEAAIKAEEKERLAKREAQKRAALQAEEAARKQAEAERKEQEEEESQVQQRGVQELQSKRQRASIISAQLPGGSPNVFSGESFAPFDDDDDDEEEEHNDVQSTDDELLMSDEDKELAAYESDAILVEEEAQILVSKDDQSLDDELLLMDEHKDLDSMDNHSLDDELLKEEEDEELEARDMAVSIAAMTASNPSEKIDGKDDAEIDDLLAAEEEQALENQIEAEKLERSHRESTAILAVEEIEELMRMEEAKRLEMQQEEGEEEVTGATRGVMDEALLPRDVVPAADVGQESAEDAVNRENVDQMERLLENKESESRRENERMLALERRAAEMEKANAFAPVEESPRDRSVKAESPKKRKGGVEGRLRKAEQDFVADPARKRSADVIPLSVQFNGFLRKLRKAVNYVKVYQAARQESNVARTKMVDDFGSLSATTPLYDLVGKKASLDQIDDIDARKAAQAATAQGIRSYKSIDQLVELQGKVSADEYQEEMIKYVDAWDEAVSTRVNKAMMLHKKLEQDVLHYENKVAKLRSQAHDMEAKGKLLSSKQSARLNRNEMKLNDAWQIHELECSSICNLLEEITLQGWHDLFPLVRSSIEWEVRRMEREIATYGLGLPGLLKTLGSTVNDVPMPETKHPLRKELAEQRNANRDLERQINKLQTALKGSWTTKAEFQKVVQEENIGL</sequence>
<comment type="caution">
    <text evidence="3">The sequence shown here is derived from an EMBL/GenBank/DDBJ whole genome shotgun (WGS) entry which is preliminary data.</text>
</comment>
<name>A0AAD2FPH4_9STRA</name>
<feature type="region of interest" description="Disordered" evidence="2">
    <location>
        <begin position="1022"/>
        <end position="1044"/>
    </location>
</feature>
<evidence type="ECO:0000313" key="4">
    <source>
        <dbReference type="Proteomes" id="UP001295423"/>
    </source>
</evidence>